<dbReference type="SMART" id="SM00702">
    <property type="entry name" value="P4Hc"/>
    <property type="match status" value="1"/>
</dbReference>
<dbReference type="AlphaFoldDB" id="A0A7S2EI21"/>
<dbReference type="PANTHER" id="PTHR10869:SF236">
    <property type="entry name" value="PROLYL 4-HYDROXYLASE ALPHA SUBUNIT DOMAIN-CONTAINING PROTEIN"/>
    <property type="match status" value="1"/>
</dbReference>
<dbReference type="GO" id="GO:0005506">
    <property type="term" value="F:iron ion binding"/>
    <property type="evidence" value="ECO:0007669"/>
    <property type="project" value="InterPro"/>
</dbReference>
<evidence type="ECO:0000256" key="6">
    <source>
        <dbReference type="SAM" id="MobiDB-lite"/>
    </source>
</evidence>
<evidence type="ECO:0000256" key="1">
    <source>
        <dbReference type="ARBA" id="ARBA00001961"/>
    </source>
</evidence>
<dbReference type="EMBL" id="HBGN01023547">
    <property type="protein sequence ID" value="CAD9337940.1"/>
    <property type="molecule type" value="Transcribed_RNA"/>
</dbReference>
<dbReference type="InterPro" id="IPR006620">
    <property type="entry name" value="Pro_4_hyd_alph"/>
</dbReference>
<dbReference type="PROSITE" id="PS51471">
    <property type="entry name" value="FE2OG_OXY"/>
    <property type="match status" value="1"/>
</dbReference>
<dbReference type="InterPro" id="IPR045054">
    <property type="entry name" value="P4HA-like"/>
</dbReference>
<keyword evidence="4" id="KW-0560">Oxidoreductase</keyword>
<dbReference type="Gene3D" id="2.60.120.620">
    <property type="entry name" value="q2cbj1_9rhob like domain"/>
    <property type="match status" value="1"/>
</dbReference>
<evidence type="ECO:0000256" key="3">
    <source>
        <dbReference type="ARBA" id="ARBA00022964"/>
    </source>
</evidence>
<keyword evidence="3" id="KW-0223">Dioxygenase</keyword>
<dbReference type="GO" id="GO:0031418">
    <property type="term" value="F:L-ascorbic acid binding"/>
    <property type="evidence" value="ECO:0007669"/>
    <property type="project" value="InterPro"/>
</dbReference>
<dbReference type="Pfam" id="PF13640">
    <property type="entry name" value="2OG-FeII_Oxy_3"/>
    <property type="match status" value="1"/>
</dbReference>
<dbReference type="PANTHER" id="PTHR10869">
    <property type="entry name" value="PROLYL 4-HYDROXYLASE ALPHA SUBUNIT"/>
    <property type="match status" value="1"/>
</dbReference>
<dbReference type="GO" id="GO:0005783">
    <property type="term" value="C:endoplasmic reticulum"/>
    <property type="evidence" value="ECO:0007669"/>
    <property type="project" value="TreeGrafter"/>
</dbReference>
<dbReference type="InterPro" id="IPR044862">
    <property type="entry name" value="Pro_4_hyd_alph_FE2OG_OXY"/>
</dbReference>
<organism evidence="8">
    <name type="scientific">Ditylum brightwellii</name>
    <dbReference type="NCBI Taxonomy" id="49249"/>
    <lineage>
        <taxon>Eukaryota</taxon>
        <taxon>Sar</taxon>
        <taxon>Stramenopiles</taxon>
        <taxon>Ochrophyta</taxon>
        <taxon>Bacillariophyta</taxon>
        <taxon>Mediophyceae</taxon>
        <taxon>Lithodesmiophycidae</taxon>
        <taxon>Lithodesmiales</taxon>
        <taxon>Lithodesmiaceae</taxon>
        <taxon>Ditylum</taxon>
    </lineage>
</organism>
<proteinExistence type="predicted"/>
<dbReference type="InterPro" id="IPR005123">
    <property type="entry name" value="Oxoglu/Fe-dep_dioxygenase_dom"/>
</dbReference>
<evidence type="ECO:0000313" key="8">
    <source>
        <dbReference type="EMBL" id="CAD9337940.1"/>
    </source>
</evidence>
<evidence type="ECO:0000256" key="5">
    <source>
        <dbReference type="ARBA" id="ARBA00023004"/>
    </source>
</evidence>
<gene>
    <name evidence="8" type="ORF">DBRI1063_LOCUS15023</name>
</gene>
<keyword evidence="5" id="KW-0408">Iron</keyword>
<evidence type="ECO:0000256" key="4">
    <source>
        <dbReference type="ARBA" id="ARBA00023002"/>
    </source>
</evidence>
<dbReference type="GO" id="GO:0004656">
    <property type="term" value="F:procollagen-proline 4-dioxygenase activity"/>
    <property type="evidence" value="ECO:0007669"/>
    <property type="project" value="TreeGrafter"/>
</dbReference>
<evidence type="ECO:0000256" key="2">
    <source>
        <dbReference type="ARBA" id="ARBA00022723"/>
    </source>
</evidence>
<protein>
    <recommendedName>
        <fullName evidence="7">Fe2OG dioxygenase domain-containing protein</fullName>
    </recommendedName>
</protein>
<comment type="cofactor">
    <cofactor evidence="1">
        <name>L-ascorbate</name>
        <dbReference type="ChEBI" id="CHEBI:38290"/>
    </cofactor>
</comment>
<accession>A0A7S2EI21</accession>
<feature type="region of interest" description="Disordered" evidence="6">
    <location>
        <begin position="1"/>
        <end position="43"/>
    </location>
</feature>
<sequence>MAKKQSTKRKNNANVATKPSDGKNSTTSTNMSKSSGVTSSSFPSHLLQDRKKSLLVHPILHEEREEAAQAKIRKSNSFSSDVATIHTLYPNAVFVAKNVLSKLECNAWIEHAESAAGFERVSHPATRIIAHRDCGRIQRDDWMMSERLYQRLKPIIDYVASNTSISNYSDINYEPINCNGNLRLYRYDKGMSFGRHYDGSSTIDQYSNAQTEITVLIYLSSCEGGATRFYPPHSCVGSASTGKKKKKKKNDSAASTKVGMSEEKGGIAYIPEAGSVLFHVHGDRCLLHEADPVISGIKYVLRTDIVYGTDSITKK</sequence>
<name>A0A7S2EI21_9STRA</name>
<feature type="compositionally biased region" description="Low complexity" evidence="6">
    <location>
        <begin position="23"/>
        <end position="35"/>
    </location>
</feature>
<feature type="compositionally biased region" description="Basic residues" evidence="6">
    <location>
        <begin position="1"/>
        <end position="11"/>
    </location>
</feature>
<reference evidence="8" key="1">
    <citation type="submission" date="2021-01" db="EMBL/GenBank/DDBJ databases">
        <authorList>
            <person name="Corre E."/>
            <person name="Pelletier E."/>
            <person name="Niang G."/>
            <person name="Scheremetjew M."/>
            <person name="Finn R."/>
            <person name="Kale V."/>
            <person name="Holt S."/>
            <person name="Cochrane G."/>
            <person name="Meng A."/>
            <person name="Brown T."/>
            <person name="Cohen L."/>
        </authorList>
    </citation>
    <scope>NUCLEOTIDE SEQUENCE</scope>
    <source>
        <strain evidence="8">Pop2</strain>
    </source>
</reference>
<evidence type="ECO:0000259" key="7">
    <source>
        <dbReference type="PROSITE" id="PS51471"/>
    </source>
</evidence>
<feature type="region of interest" description="Disordered" evidence="6">
    <location>
        <begin position="236"/>
        <end position="258"/>
    </location>
</feature>
<keyword evidence="2" id="KW-0479">Metal-binding</keyword>
<feature type="domain" description="Fe2OG dioxygenase" evidence="7">
    <location>
        <begin position="175"/>
        <end position="307"/>
    </location>
</feature>